<proteinExistence type="inferred from homology"/>
<dbReference type="KEGG" id="cput:CONPUDRAFT_139978"/>
<evidence type="ECO:0000256" key="11">
    <source>
        <dbReference type="ARBA" id="ARBA00023033"/>
    </source>
</evidence>
<dbReference type="GeneID" id="19201426"/>
<dbReference type="InterPro" id="IPR001128">
    <property type="entry name" value="Cyt_P450"/>
</dbReference>
<dbReference type="PRINTS" id="PR00465">
    <property type="entry name" value="EP450IV"/>
</dbReference>
<dbReference type="PRINTS" id="PR00385">
    <property type="entry name" value="P450"/>
</dbReference>
<sequence>MVQSPIIRVALTVVTSVFVYYALKFLRFQYRKVTSPLHCIPGPKSTHWLMGNPEVMGKMRQLYTTDTRALSYVLQHGENYQKPDFRREGIIHGEGEPICTSERRIIVEAMSGLLRVRGDQHKNQRRIMNPAFGPIQLRDLTPIITDKVNLMRDLWLREVPSNGEPMVLDALSWLSKATLDIIGLAGFHYAFNALNPEKKPNELNAAFSAFFNDTGLKFTSVNGILRGLFPIMDKVFPDKGVDKVMKARATMARIQDELLVESKAQFADEREKDGGKNKARDLLSLLVKANMSQDGGRHLTDAELSGQIPTFLVAGHETTSTATAWALFSLTQHPVAQSRLRNEVLTLPTDTPSMDELNSLPYLEAVVREALRLHAPVPLSVRIAQQDDVIPLGTPFVDINGIKHESIKISKGDVISIPIMFTNRAPAIWGVDADKFRPERWIDGAVPEGAHSIPGIWGNQMTFMGGPHACIGFRFSLLEIKALLFVLLRSFVFELGVPAEDIVAKQSVVRRPVVGSQWEKGAQLPVAVRRYEPTEGRI</sequence>
<evidence type="ECO:0000256" key="14">
    <source>
        <dbReference type="SAM" id="Phobius"/>
    </source>
</evidence>
<evidence type="ECO:0000256" key="3">
    <source>
        <dbReference type="ARBA" id="ARBA00004721"/>
    </source>
</evidence>
<evidence type="ECO:0000256" key="10">
    <source>
        <dbReference type="ARBA" id="ARBA00023004"/>
    </source>
</evidence>
<dbReference type="Pfam" id="PF00067">
    <property type="entry name" value="p450"/>
    <property type="match status" value="1"/>
</dbReference>
<dbReference type="Gene3D" id="1.10.630.10">
    <property type="entry name" value="Cytochrome P450"/>
    <property type="match status" value="1"/>
</dbReference>
<keyword evidence="16" id="KW-1185">Reference proteome</keyword>
<evidence type="ECO:0000256" key="7">
    <source>
        <dbReference type="ARBA" id="ARBA00022723"/>
    </source>
</evidence>
<keyword evidence="11" id="KW-0503">Monooxygenase</keyword>
<accession>A0A5M3M884</accession>
<evidence type="ECO:0000256" key="6">
    <source>
        <dbReference type="ARBA" id="ARBA00022692"/>
    </source>
</evidence>
<dbReference type="GO" id="GO:0020037">
    <property type="term" value="F:heme binding"/>
    <property type="evidence" value="ECO:0007669"/>
    <property type="project" value="InterPro"/>
</dbReference>
<dbReference type="AlphaFoldDB" id="A0A5M3M884"/>
<evidence type="ECO:0000313" key="16">
    <source>
        <dbReference type="Proteomes" id="UP000053558"/>
    </source>
</evidence>
<feature type="binding site" description="axial binding residue" evidence="13">
    <location>
        <position position="470"/>
    </location>
    <ligand>
        <name>heme</name>
        <dbReference type="ChEBI" id="CHEBI:30413"/>
    </ligand>
    <ligandPart>
        <name>Fe</name>
        <dbReference type="ChEBI" id="CHEBI:18248"/>
    </ligandPart>
</feature>
<dbReference type="Proteomes" id="UP000053558">
    <property type="component" value="Unassembled WGS sequence"/>
</dbReference>
<evidence type="ECO:0000256" key="13">
    <source>
        <dbReference type="PIRSR" id="PIRSR602403-1"/>
    </source>
</evidence>
<keyword evidence="10 13" id="KW-0408">Iron</keyword>
<evidence type="ECO:0000313" key="15">
    <source>
        <dbReference type="EMBL" id="EIW75482.1"/>
    </source>
</evidence>
<dbReference type="GO" id="GO:0016705">
    <property type="term" value="F:oxidoreductase activity, acting on paired donors, with incorporation or reduction of molecular oxygen"/>
    <property type="evidence" value="ECO:0007669"/>
    <property type="project" value="InterPro"/>
</dbReference>
<dbReference type="SUPFAM" id="SSF48264">
    <property type="entry name" value="Cytochrome P450"/>
    <property type="match status" value="1"/>
</dbReference>
<dbReference type="OMA" id="AFEWTMY"/>
<dbReference type="PANTHER" id="PTHR24305">
    <property type="entry name" value="CYTOCHROME P450"/>
    <property type="match status" value="1"/>
</dbReference>
<dbReference type="InterPro" id="IPR050121">
    <property type="entry name" value="Cytochrome_P450_monoxygenase"/>
</dbReference>
<gene>
    <name evidence="15" type="ORF">CONPUDRAFT_139978</name>
</gene>
<evidence type="ECO:0000256" key="1">
    <source>
        <dbReference type="ARBA" id="ARBA00001971"/>
    </source>
</evidence>
<dbReference type="PANTHER" id="PTHR24305:SF166">
    <property type="entry name" value="CYTOCHROME P450 12A4, MITOCHONDRIAL-RELATED"/>
    <property type="match status" value="1"/>
</dbReference>
<comment type="cofactor">
    <cofactor evidence="1 13">
        <name>heme</name>
        <dbReference type="ChEBI" id="CHEBI:30413"/>
    </cofactor>
</comment>
<keyword evidence="7 13" id="KW-0479">Metal-binding</keyword>
<dbReference type="GO" id="GO:0004497">
    <property type="term" value="F:monooxygenase activity"/>
    <property type="evidence" value="ECO:0007669"/>
    <property type="project" value="UniProtKB-KW"/>
</dbReference>
<dbReference type="GO" id="GO:0005506">
    <property type="term" value="F:iron ion binding"/>
    <property type="evidence" value="ECO:0007669"/>
    <property type="project" value="InterPro"/>
</dbReference>
<organism evidence="15 16">
    <name type="scientific">Coniophora puteana (strain RWD-64-598)</name>
    <name type="common">Brown rot fungus</name>
    <dbReference type="NCBI Taxonomy" id="741705"/>
    <lineage>
        <taxon>Eukaryota</taxon>
        <taxon>Fungi</taxon>
        <taxon>Dikarya</taxon>
        <taxon>Basidiomycota</taxon>
        <taxon>Agaricomycotina</taxon>
        <taxon>Agaricomycetes</taxon>
        <taxon>Agaricomycetidae</taxon>
        <taxon>Boletales</taxon>
        <taxon>Coniophorineae</taxon>
        <taxon>Coniophoraceae</taxon>
        <taxon>Coniophora</taxon>
    </lineage>
</organism>
<protein>
    <submittedName>
        <fullName evidence="15">Cytochrome P450</fullName>
    </submittedName>
</protein>
<evidence type="ECO:0000256" key="8">
    <source>
        <dbReference type="ARBA" id="ARBA00022989"/>
    </source>
</evidence>
<keyword evidence="8 14" id="KW-1133">Transmembrane helix</keyword>
<dbReference type="InterPro" id="IPR036396">
    <property type="entry name" value="Cyt_P450_sf"/>
</dbReference>
<evidence type="ECO:0000256" key="4">
    <source>
        <dbReference type="ARBA" id="ARBA00010617"/>
    </source>
</evidence>
<comment type="subcellular location">
    <subcellularLocation>
        <location evidence="2">Membrane</location>
    </subcellularLocation>
</comment>
<evidence type="ECO:0000256" key="9">
    <source>
        <dbReference type="ARBA" id="ARBA00023002"/>
    </source>
</evidence>
<evidence type="ECO:0000256" key="5">
    <source>
        <dbReference type="ARBA" id="ARBA00022617"/>
    </source>
</evidence>
<dbReference type="GO" id="GO:0016020">
    <property type="term" value="C:membrane"/>
    <property type="evidence" value="ECO:0007669"/>
    <property type="project" value="UniProtKB-SubCell"/>
</dbReference>
<name>A0A5M3M884_CONPW</name>
<comment type="caution">
    <text evidence="15">The sequence shown here is derived from an EMBL/GenBank/DDBJ whole genome shotgun (WGS) entry which is preliminary data.</text>
</comment>
<keyword evidence="5 13" id="KW-0349">Heme</keyword>
<comment type="pathway">
    <text evidence="3">Secondary metabolite biosynthesis; terpenoid biosynthesis.</text>
</comment>
<dbReference type="OrthoDB" id="1470350at2759"/>
<evidence type="ECO:0000256" key="12">
    <source>
        <dbReference type="ARBA" id="ARBA00023136"/>
    </source>
</evidence>
<keyword evidence="12 14" id="KW-0472">Membrane</keyword>
<feature type="transmembrane region" description="Helical" evidence="14">
    <location>
        <begin position="6"/>
        <end position="23"/>
    </location>
</feature>
<keyword evidence="6 14" id="KW-0812">Transmembrane</keyword>
<dbReference type="InterPro" id="IPR002403">
    <property type="entry name" value="Cyt_P450_E_grp-IV"/>
</dbReference>
<dbReference type="RefSeq" id="XP_007774203.1">
    <property type="nucleotide sequence ID" value="XM_007776013.1"/>
</dbReference>
<dbReference type="CDD" id="cd11069">
    <property type="entry name" value="CYP_FUM15-like"/>
    <property type="match status" value="1"/>
</dbReference>
<comment type="similarity">
    <text evidence="4">Belongs to the cytochrome P450 family.</text>
</comment>
<reference evidence="16" key="1">
    <citation type="journal article" date="2012" name="Science">
        <title>The Paleozoic origin of enzymatic lignin decomposition reconstructed from 31 fungal genomes.</title>
        <authorList>
            <person name="Floudas D."/>
            <person name="Binder M."/>
            <person name="Riley R."/>
            <person name="Barry K."/>
            <person name="Blanchette R.A."/>
            <person name="Henrissat B."/>
            <person name="Martinez A.T."/>
            <person name="Otillar R."/>
            <person name="Spatafora J.W."/>
            <person name="Yadav J.S."/>
            <person name="Aerts A."/>
            <person name="Benoit I."/>
            <person name="Boyd A."/>
            <person name="Carlson A."/>
            <person name="Copeland A."/>
            <person name="Coutinho P.M."/>
            <person name="de Vries R.P."/>
            <person name="Ferreira P."/>
            <person name="Findley K."/>
            <person name="Foster B."/>
            <person name="Gaskell J."/>
            <person name="Glotzer D."/>
            <person name="Gorecki P."/>
            <person name="Heitman J."/>
            <person name="Hesse C."/>
            <person name="Hori C."/>
            <person name="Igarashi K."/>
            <person name="Jurgens J.A."/>
            <person name="Kallen N."/>
            <person name="Kersten P."/>
            <person name="Kohler A."/>
            <person name="Kuees U."/>
            <person name="Kumar T.K.A."/>
            <person name="Kuo A."/>
            <person name="LaButti K."/>
            <person name="Larrondo L.F."/>
            <person name="Lindquist E."/>
            <person name="Ling A."/>
            <person name="Lombard V."/>
            <person name="Lucas S."/>
            <person name="Lundell T."/>
            <person name="Martin R."/>
            <person name="McLaughlin D.J."/>
            <person name="Morgenstern I."/>
            <person name="Morin E."/>
            <person name="Murat C."/>
            <person name="Nagy L.G."/>
            <person name="Nolan M."/>
            <person name="Ohm R.A."/>
            <person name="Patyshakuliyeva A."/>
            <person name="Rokas A."/>
            <person name="Ruiz-Duenas F.J."/>
            <person name="Sabat G."/>
            <person name="Salamov A."/>
            <person name="Samejima M."/>
            <person name="Schmutz J."/>
            <person name="Slot J.C."/>
            <person name="St John F."/>
            <person name="Stenlid J."/>
            <person name="Sun H."/>
            <person name="Sun S."/>
            <person name="Syed K."/>
            <person name="Tsang A."/>
            <person name="Wiebenga A."/>
            <person name="Young D."/>
            <person name="Pisabarro A."/>
            <person name="Eastwood D.C."/>
            <person name="Martin F."/>
            <person name="Cullen D."/>
            <person name="Grigoriev I.V."/>
            <person name="Hibbett D.S."/>
        </authorList>
    </citation>
    <scope>NUCLEOTIDE SEQUENCE [LARGE SCALE GENOMIC DNA]</scope>
    <source>
        <strain evidence="16">RWD-64-598 SS2</strain>
    </source>
</reference>
<dbReference type="EMBL" id="JH711588">
    <property type="protein sequence ID" value="EIW75482.1"/>
    <property type="molecule type" value="Genomic_DNA"/>
</dbReference>
<evidence type="ECO:0000256" key="2">
    <source>
        <dbReference type="ARBA" id="ARBA00004370"/>
    </source>
</evidence>
<keyword evidence="9" id="KW-0560">Oxidoreductase</keyword>